<comment type="similarity">
    <text evidence="6">Belongs to the NFYA/HAP2 subunit family.</text>
</comment>
<dbReference type="PANTHER" id="PTHR12632">
    <property type="entry name" value="TRANSCRIPTION FACTOR NF-Y ALPHA-RELATED"/>
    <property type="match status" value="1"/>
</dbReference>
<dbReference type="Pfam" id="PF02045">
    <property type="entry name" value="CBFB_NFYA"/>
    <property type="match status" value="2"/>
</dbReference>
<dbReference type="Gene3D" id="6.10.250.2430">
    <property type="match status" value="2"/>
</dbReference>
<feature type="compositionally biased region" description="Low complexity" evidence="7">
    <location>
        <begin position="337"/>
        <end position="350"/>
    </location>
</feature>
<dbReference type="SMART" id="SM00521">
    <property type="entry name" value="CBF"/>
    <property type="match status" value="2"/>
</dbReference>
<feature type="compositionally biased region" description="Low complexity" evidence="7">
    <location>
        <begin position="75"/>
        <end position="84"/>
    </location>
</feature>
<feature type="compositionally biased region" description="Basic residues" evidence="7">
    <location>
        <begin position="352"/>
        <end position="371"/>
    </location>
</feature>
<feature type="compositionally biased region" description="Basic and acidic residues" evidence="7">
    <location>
        <begin position="217"/>
        <end position="245"/>
    </location>
</feature>
<protein>
    <recommendedName>
        <fullName evidence="6">Transcriptional activator HAP2</fullName>
    </recommendedName>
</protein>
<keyword evidence="3 6" id="KW-0238">DNA-binding</keyword>
<dbReference type="PROSITE" id="PS51152">
    <property type="entry name" value="NFYA_HAP2_2"/>
    <property type="match status" value="2"/>
</dbReference>
<evidence type="ECO:0000313" key="9">
    <source>
        <dbReference type="Proteomes" id="UP000836402"/>
    </source>
</evidence>
<evidence type="ECO:0000256" key="2">
    <source>
        <dbReference type="ARBA" id="ARBA00023015"/>
    </source>
</evidence>
<evidence type="ECO:0000256" key="5">
    <source>
        <dbReference type="ARBA" id="ARBA00023242"/>
    </source>
</evidence>
<comment type="caution">
    <text evidence="8">The sequence shown here is derived from an EMBL/GenBank/DDBJ whole genome shotgun (WGS) entry which is preliminary data.</text>
</comment>
<name>A0ABN7J917_9BASI</name>
<comment type="subcellular location">
    <subcellularLocation>
        <location evidence="1 6">Nucleus</location>
    </subcellularLocation>
</comment>
<evidence type="ECO:0000256" key="7">
    <source>
        <dbReference type="SAM" id="MobiDB-lite"/>
    </source>
</evidence>
<keyword evidence="5 6" id="KW-0539">Nucleus</keyword>
<feature type="compositionally biased region" description="Pro residues" evidence="7">
    <location>
        <begin position="85"/>
        <end position="95"/>
    </location>
</feature>
<keyword evidence="4 6" id="KW-0804">Transcription</keyword>
<evidence type="ECO:0000256" key="4">
    <source>
        <dbReference type="ARBA" id="ARBA00023163"/>
    </source>
</evidence>
<evidence type="ECO:0000256" key="3">
    <source>
        <dbReference type="ARBA" id="ARBA00023125"/>
    </source>
</evidence>
<evidence type="ECO:0000256" key="6">
    <source>
        <dbReference type="RuleBase" id="RU367155"/>
    </source>
</evidence>
<feature type="region of interest" description="Disordered" evidence="7">
    <location>
        <begin position="334"/>
        <end position="392"/>
    </location>
</feature>
<proteinExistence type="inferred from homology"/>
<evidence type="ECO:0000313" key="8">
    <source>
        <dbReference type="EMBL" id="CAD6957290.1"/>
    </source>
</evidence>
<feature type="region of interest" description="Disordered" evidence="7">
    <location>
        <begin position="214"/>
        <end position="245"/>
    </location>
</feature>
<dbReference type="Proteomes" id="UP000836402">
    <property type="component" value="Unassembled WGS sequence"/>
</dbReference>
<accession>A0ABN7J917</accession>
<comment type="subunit">
    <text evidence="6">Heterotrimer.</text>
</comment>
<evidence type="ECO:0000256" key="1">
    <source>
        <dbReference type="ARBA" id="ARBA00004123"/>
    </source>
</evidence>
<dbReference type="InterPro" id="IPR001289">
    <property type="entry name" value="NFYA"/>
</dbReference>
<organism evidence="8 9">
    <name type="scientific">Tilletia caries</name>
    <name type="common">wheat bunt fungus</name>
    <dbReference type="NCBI Taxonomy" id="13290"/>
    <lineage>
        <taxon>Eukaryota</taxon>
        <taxon>Fungi</taxon>
        <taxon>Dikarya</taxon>
        <taxon>Basidiomycota</taxon>
        <taxon>Ustilaginomycotina</taxon>
        <taxon>Exobasidiomycetes</taxon>
        <taxon>Tilletiales</taxon>
        <taxon>Tilletiaceae</taxon>
        <taxon>Tilletia</taxon>
    </lineage>
</organism>
<sequence length="392" mass="42473">MEHDIGSARASVFIPHQQDQHIAPLLYALSPAALFASSASASASASASTIAAPLHHQHFSTPQPSFPFDPLTHHPTPSYSLPLPLNYPTPAPPATARPSTNTKRKVHHHNDDDRPPHSASPTKKSRRKKHPQPSSQHIDSLLANTAPAPAPPMESPTASLPAPAPGIDDNDEPLYVNAKQYHRILARRASRARLHQSHARRLLNVAARALLQAVRGGEQRERERERVGEEGKGEREREREHERAEQELDEALAALDLRSTLLPSATAGAGAGTPDGDPRRWDDQTKLTQTVQYIFSAITATDEEGAGPHTDSTRRRTQDAVRELRAALLRIGGPGNAAVSGSGPVGASSSKNAKKPYQHESRHKHAMRRPRGPGGRFLTADEIKALDAAQGR</sequence>
<keyword evidence="2 6" id="KW-0805">Transcription regulation</keyword>
<feature type="region of interest" description="Disordered" evidence="7">
    <location>
        <begin position="61"/>
        <end position="172"/>
    </location>
</feature>
<comment type="function">
    <text evidence="6">Component of the sequence-specific heterotrimeric transcription factor (NF-Y) which specifically recognizes a 5'-CCAAT-3' box motif found in the promoters of its target genes.</text>
</comment>
<gene>
    <name evidence="8" type="ORF">JKIAZH3_G8465</name>
</gene>
<dbReference type="EMBL" id="CAJHJG010006473">
    <property type="protein sequence ID" value="CAD6957290.1"/>
    <property type="molecule type" value="Genomic_DNA"/>
</dbReference>
<reference evidence="8" key="1">
    <citation type="submission" date="2020-10" db="EMBL/GenBank/DDBJ databases">
        <authorList>
            <person name="Sedaghatjoo S."/>
        </authorList>
    </citation>
    <scope>NUCLEOTIDE SEQUENCE</scope>
    <source>
        <strain evidence="8">AZH3</strain>
    </source>
</reference>
<keyword evidence="9" id="KW-1185">Reference proteome</keyword>